<comment type="pathway">
    <text evidence="2 11">Cofactor biosynthesis; (R)-pantothenate biosynthesis; (R)-pantoate from 3-methyl-2-oxobutanoate: step 2/2.</text>
</comment>
<comment type="caution">
    <text evidence="14">The sequence shown here is derived from an EMBL/GenBank/DDBJ whole genome shotgun (WGS) entry which is preliminary data.</text>
</comment>
<evidence type="ECO:0000256" key="1">
    <source>
        <dbReference type="ARBA" id="ARBA00002919"/>
    </source>
</evidence>
<evidence type="ECO:0000256" key="11">
    <source>
        <dbReference type="RuleBase" id="RU362068"/>
    </source>
</evidence>
<evidence type="ECO:0000256" key="4">
    <source>
        <dbReference type="ARBA" id="ARBA00013014"/>
    </source>
</evidence>
<evidence type="ECO:0000256" key="5">
    <source>
        <dbReference type="ARBA" id="ARBA00019465"/>
    </source>
</evidence>
<evidence type="ECO:0000313" key="15">
    <source>
        <dbReference type="Proteomes" id="UP000054099"/>
    </source>
</evidence>
<gene>
    <name evidence="14" type="ORF">AS030_05470</name>
</gene>
<dbReference type="InterPro" id="IPR003710">
    <property type="entry name" value="ApbA"/>
</dbReference>
<comment type="catalytic activity">
    <reaction evidence="10 11">
        <text>(R)-pantoate + NADP(+) = 2-dehydropantoate + NADPH + H(+)</text>
        <dbReference type="Rhea" id="RHEA:16233"/>
        <dbReference type="ChEBI" id="CHEBI:11561"/>
        <dbReference type="ChEBI" id="CHEBI:15378"/>
        <dbReference type="ChEBI" id="CHEBI:15980"/>
        <dbReference type="ChEBI" id="CHEBI:57783"/>
        <dbReference type="ChEBI" id="CHEBI:58349"/>
        <dbReference type="EC" id="1.1.1.169"/>
    </reaction>
</comment>
<dbReference type="Gene3D" id="3.40.50.720">
    <property type="entry name" value="NAD(P)-binding Rossmann-like Domain"/>
    <property type="match status" value="1"/>
</dbReference>
<evidence type="ECO:0000256" key="3">
    <source>
        <dbReference type="ARBA" id="ARBA00007870"/>
    </source>
</evidence>
<protein>
    <recommendedName>
        <fullName evidence="5 11">2-dehydropantoate 2-reductase</fullName>
        <ecNumber evidence="4 11">1.1.1.169</ecNumber>
    </recommendedName>
    <alternativeName>
        <fullName evidence="9 11">Ketopantoate reductase</fullName>
    </alternativeName>
</protein>
<sequence length="300" mass="33570">MKVAVIGGGAIGLLFASFFSQEGLDVTVCTRTKDQADLLNKDGISVKTGTEEEENYKICAVVLPEYDELPDYAVVCVKQNGLETVICDLRQRQVFQRSTLVFIQNGMSHLEKLQTLPQDNIIAAVVEHGVSKMSESKVNHTGWGKVRASSFRGSIELLFWERMKKYGFEVALAEQLSGIMQEKLVVNSVINPITALFGVKNGEVLTNPHLTILAERLFDEAYICLGRTDRQSLWSYVLKICTKTGENRSSMLRDIDNGRETEIDAISGYLMSQGKKQGFDLPYTSFVYYGIKALEQKNKE</sequence>
<evidence type="ECO:0000256" key="6">
    <source>
        <dbReference type="ARBA" id="ARBA00022655"/>
    </source>
</evidence>
<evidence type="ECO:0000256" key="9">
    <source>
        <dbReference type="ARBA" id="ARBA00032024"/>
    </source>
</evidence>
<dbReference type="InterPro" id="IPR013752">
    <property type="entry name" value="KPA_reductase"/>
</dbReference>
<dbReference type="PANTHER" id="PTHR43765:SF2">
    <property type="entry name" value="2-DEHYDROPANTOATE 2-REDUCTASE"/>
    <property type="match status" value="1"/>
</dbReference>
<keyword evidence="8 11" id="KW-0560">Oxidoreductase</keyword>
<dbReference type="RefSeq" id="WP_061969243.1">
    <property type="nucleotide sequence ID" value="NZ_FMAV01000001.1"/>
</dbReference>
<evidence type="ECO:0000256" key="2">
    <source>
        <dbReference type="ARBA" id="ARBA00004994"/>
    </source>
</evidence>
<comment type="similarity">
    <text evidence="3 11">Belongs to the ketopantoate reductase family.</text>
</comment>
<evidence type="ECO:0000256" key="7">
    <source>
        <dbReference type="ARBA" id="ARBA00022857"/>
    </source>
</evidence>
<keyword evidence="7 11" id="KW-0521">NADP</keyword>
<dbReference type="InterPro" id="IPR013328">
    <property type="entry name" value="6PGD_dom2"/>
</dbReference>
<dbReference type="Pfam" id="PF02558">
    <property type="entry name" value="ApbA"/>
    <property type="match status" value="1"/>
</dbReference>
<dbReference type="InterPro" id="IPR050838">
    <property type="entry name" value="Ketopantoate_reductase"/>
</dbReference>
<dbReference type="InterPro" id="IPR008927">
    <property type="entry name" value="6-PGluconate_DH-like_C_sf"/>
</dbReference>
<dbReference type="InterPro" id="IPR013332">
    <property type="entry name" value="KPR_N"/>
</dbReference>
<keyword evidence="6 11" id="KW-0566">Pantothenate biosynthesis</keyword>
<dbReference type="EMBL" id="LNQN01000001">
    <property type="protein sequence ID" value="KSU84975.1"/>
    <property type="molecule type" value="Genomic_DNA"/>
</dbReference>
<evidence type="ECO:0000256" key="8">
    <source>
        <dbReference type="ARBA" id="ARBA00023002"/>
    </source>
</evidence>
<evidence type="ECO:0000259" key="12">
    <source>
        <dbReference type="Pfam" id="PF02558"/>
    </source>
</evidence>
<keyword evidence="15" id="KW-1185">Reference proteome</keyword>
<dbReference type="Gene3D" id="1.10.1040.10">
    <property type="entry name" value="N-(1-d-carboxylethyl)-l-norvaline Dehydrogenase, domain 2"/>
    <property type="match status" value="1"/>
</dbReference>
<dbReference type="GO" id="GO:0050661">
    <property type="term" value="F:NADP binding"/>
    <property type="evidence" value="ECO:0007669"/>
    <property type="project" value="TreeGrafter"/>
</dbReference>
<evidence type="ECO:0000256" key="10">
    <source>
        <dbReference type="ARBA" id="ARBA00048793"/>
    </source>
</evidence>
<dbReference type="InterPro" id="IPR036291">
    <property type="entry name" value="NAD(P)-bd_dom_sf"/>
</dbReference>
<dbReference type="UniPathway" id="UPA00028">
    <property type="reaction ID" value="UER00004"/>
</dbReference>
<dbReference type="SUPFAM" id="SSF51735">
    <property type="entry name" value="NAD(P)-binding Rossmann-fold domains"/>
    <property type="match status" value="1"/>
</dbReference>
<dbReference type="Proteomes" id="UP000054099">
    <property type="component" value="Unassembled WGS sequence"/>
</dbReference>
<feature type="domain" description="Ketopantoate reductase N-terminal" evidence="12">
    <location>
        <begin position="3"/>
        <end position="151"/>
    </location>
</feature>
<dbReference type="SUPFAM" id="SSF48179">
    <property type="entry name" value="6-phosphogluconate dehydrogenase C-terminal domain-like"/>
    <property type="match status" value="1"/>
</dbReference>
<accession>A0A0V8JCW1</accession>
<comment type="function">
    <text evidence="1 11">Catalyzes the NADPH-dependent reduction of ketopantoate into pantoic acid.</text>
</comment>
<dbReference type="AlphaFoldDB" id="A0A0V8JCW1"/>
<name>A0A0V8JCW1_9BACL</name>
<reference evidence="14 15" key="1">
    <citation type="journal article" date="2014" name="Antonie Van Leeuwenhoek">
        <title>Fictibacillus enclensis sp. nov., isolated from marine sediment.</title>
        <authorList>
            <person name="Dastager S.G."/>
            <person name="Mawlankar R."/>
            <person name="Srinivasan K."/>
            <person name="Tang S.K."/>
            <person name="Lee J.C."/>
            <person name="Ramana V.V."/>
            <person name="Shouche Y.S."/>
        </authorList>
    </citation>
    <scope>NUCLEOTIDE SEQUENCE [LARGE SCALE GENOMIC DNA]</scope>
    <source>
        <strain evidence="14 15">NIO-1003</strain>
    </source>
</reference>
<dbReference type="Pfam" id="PF08546">
    <property type="entry name" value="ApbA_C"/>
    <property type="match status" value="1"/>
</dbReference>
<organism evidence="14 15">
    <name type="scientific">Fictibacillus enclensis</name>
    <dbReference type="NCBI Taxonomy" id="1017270"/>
    <lineage>
        <taxon>Bacteria</taxon>
        <taxon>Bacillati</taxon>
        <taxon>Bacillota</taxon>
        <taxon>Bacilli</taxon>
        <taxon>Bacillales</taxon>
        <taxon>Fictibacillaceae</taxon>
        <taxon>Fictibacillus</taxon>
    </lineage>
</organism>
<dbReference type="NCBIfam" id="TIGR00745">
    <property type="entry name" value="apbA_panE"/>
    <property type="match status" value="1"/>
</dbReference>
<dbReference type="PANTHER" id="PTHR43765">
    <property type="entry name" value="2-DEHYDROPANTOATE 2-REDUCTASE-RELATED"/>
    <property type="match status" value="1"/>
</dbReference>
<dbReference type="EC" id="1.1.1.169" evidence="4 11"/>
<feature type="domain" description="Ketopantoate reductase C-terminal" evidence="13">
    <location>
        <begin position="179"/>
        <end position="295"/>
    </location>
</feature>
<dbReference type="GO" id="GO:0005737">
    <property type="term" value="C:cytoplasm"/>
    <property type="evidence" value="ECO:0007669"/>
    <property type="project" value="TreeGrafter"/>
</dbReference>
<evidence type="ECO:0000259" key="13">
    <source>
        <dbReference type="Pfam" id="PF08546"/>
    </source>
</evidence>
<proteinExistence type="inferred from homology"/>
<dbReference type="GO" id="GO:0015940">
    <property type="term" value="P:pantothenate biosynthetic process"/>
    <property type="evidence" value="ECO:0007669"/>
    <property type="project" value="UniProtKB-UniPathway"/>
</dbReference>
<evidence type="ECO:0000313" key="14">
    <source>
        <dbReference type="EMBL" id="KSU84975.1"/>
    </source>
</evidence>
<dbReference type="GO" id="GO:0008677">
    <property type="term" value="F:2-dehydropantoate 2-reductase activity"/>
    <property type="evidence" value="ECO:0007669"/>
    <property type="project" value="UniProtKB-EC"/>
</dbReference>